<dbReference type="AlphaFoldDB" id="A0A9D1KB15"/>
<proteinExistence type="predicted"/>
<dbReference type="PANTHER" id="PTHR24221">
    <property type="entry name" value="ATP-BINDING CASSETTE SUB-FAMILY B"/>
    <property type="match status" value="1"/>
</dbReference>
<gene>
    <name evidence="10" type="ORF">IAD04_05690</name>
</gene>
<dbReference type="GO" id="GO:0016887">
    <property type="term" value="F:ATP hydrolysis activity"/>
    <property type="evidence" value="ECO:0007669"/>
    <property type="project" value="InterPro"/>
</dbReference>
<dbReference type="InterPro" id="IPR027417">
    <property type="entry name" value="P-loop_NTPase"/>
</dbReference>
<feature type="domain" description="ABC transporter" evidence="8">
    <location>
        <begin position="346"/>
        <end position="582"/>
    </location>
</feature>
<evidence type="ECO:0000313" key="10">
    <source>
        <dbReference type="EMBL" id="HIT17845.1"/>
    </source>
</evidence>
<evidence type="ECO:0000313" key="11">
    <source>
        <dbReference type="Proteomes" id="UP000886893"/>
    </source>
</evidence>
<evidence type="ECO:0000256" key="4">
    <source>
        <dbReference type="ARBA" id="ARBA00022840"/>
    </source>
</evidence>
<comment type="subcellular location">
    <subcellularLocation>
        <location evidence="1">Cell membrane</location>
        <topology evidence="1">Multi-pass membrane protein</topology>
    </subcellularLocation>
</comment>
<feature type="domain" description="ABC transmembrane type-1" evidence="9">
    <location>
        <begin position="27"/>
        <end position="310"/>
    </location>
</feature>
<dbReference type="CDD" id="cd03228">
    <property type="entry name" value="ABCC_MRP_Like"/>
    <property type="match status" value="1"/>
</dbReference>
<evidence type="ECO:0000259" key="9">
    <source>
        <dbReference type="PROSITE" id="PS50929"/>
    </source>
</evidence>
<reference evidence="10" key="1">
    <citation type="submission" date="2020-10" db="EMBL/GenBank/DDBJ databases">
        <authorList>
            <person name="Gilroy R."/>
        </authorList>
    </citation>
    <scope>NUCLEOTIDE SEQUENCE</scope>
    <source>
        <strain evidence="10">14508</strain>
    </source>
</reference>
<dbReference type="InterPro" id="IPR003439">
    <property type="entry name" value="ABC_transporter-like_ATP-bd"/>
</dbReference>
<comment type="caution">
    <text evidence="10">The sequence shown here is derived from an EMBL/GenBank/DDBJ whole genome shotgun (WGS) entry which is preliminary data.</text>
</comment>
<keyword evidence="6 7" id="KW-0472">Membrane</keyword>
<keyword evidence="5 7" id="KW-1133">Transmembrane helix</keyword>
<dbReference type="Gene3D" id="1.20.1560.10">
    <property type="entry name" value="ABC transporter type 1, transmembrane domain"/>
    <property type="match status" value="1"/>
</dbReference>
<dbReference type="Proteomes" id="UP000886893">
    <property type="component" value="Unassembled WGS sequence"/>
</dbReference>
<dbReference type="PROSITE" id="PS50893">
    <property type="entry name" value="ABC_TRANSPORTER_2"/>
    <property type="match status" value="1"/>
</dbReference>
<keyword evidence="3" id="KW-0547">Nucleotide-binding</keyword>
<feature type="transmembrane region" description="Helical" evidence="7">
    <location>
        <begin position="25"/>
        <end position="47"/>
    </location>
</feature>
<dbReference type="SMART" id="SM00382">
    <property type="entry name" value="AAA"/>
    <property type="match status" value="1"/>
</dbReference>
<dbReference type="Pfam" id="PF00005">
    <property type="entry name" value="ABC_tran"/>
    <property type="match status" value="1"/>
</dbReference>
<reference evidence="10" key="2">
    <citation type="journal article" date="2021" name="PeerJ">
        <title>Extensive microbial diversity within the chicken gut microbiome revealed by metagenomics and culture.</title>
        <authorList>
            <person name="Gilroy R."/>
            <person name="Ravi A."/>
            <person name="Getino M."/>
            <person name="Pursley I."/>
            <person name="Horton D.L."/>
            <person name="Alikhan N.F."/>
            <person name="Baker D."/>
            <person name="Gharbi K."/>
            <person name="Hall N."/>
            <person name="Watson M."/>
            <person name="Adriaenssens E.M."/>
            <person name="Foster-Nyarko E."/>
            <person name="Jarju S."/>
            <person name="Secka A."/>
            <person name="Antonio M."/>
            <person name="Oren A."/>
            <person name="Chaudhuri R.R."/>
            <person name="La Ragione R."/>
            <person name="Hildebrand F."/>
            <person name="Pallen M.J."/>
        </authorList>
    </citation>
    <scope>NUCLEOTIDE SEQUENCE</scope>
    <source>
        <strain evidence="10">14508</strain>
    </source>
</reference>
<keyword evidence="2 7" id="KW-0812">Transmembrane</keyword>
<dbReference type="PROSITE" id="PS50929">
    <property type="entry name" value="ABC_TM1F"/>
    <property type="match status" value="1"/>
</dbReference>
<evidence type="ECO:0000256" key="2">
    <source>
        <dbReference type="ARBA" id="ARBA00022692"/>
    </source>
</evidence>
<feature type="transmembrane region" description="Helical" evidence="7">
    <location>
        <begin position="133"/>
        <end position="156"/>
    </location>
</feature>
<accession>A0A9D1KB15</accession>
<evidence type="ECO:0000256" key="3">
    <source>
        <dbReference type="ARBA" id="ARBA00022741"/>
    </source>
</evidence>
<dbReference type="SUPFAM" id="SSF90123">
    <property type="entry name" value="ABC transporter transmembrane region"/>
    <property type="match status" value="1"/>
</dbReference>
<dbReference type="InterPro" id="IPR017871">
    <property type="entry name" value="ABC_transporter-like_CS"/>
</dbReference>
<dbReference type="GO" id="GO:0005886">
    <property type="term" value="C:plasma membrane"/>
    <property type="evidence" value="ECO:0007669"/>
    <property type="project" value="UniProtKB-SubCell"/>
</dbReference>
<dbReference type="GO" id="GO:0140359">
    <property type="term" value="F:ABC-type transporter activity"/>
    <property type="evidence" value="ECO:0007669"/>
    <property type="project" value="InterPro"/>
</dbReference>
<feature type="transmembrane region" description="Helical" evidence="7">
    <location>
        <begin position="67"/>
        <end position="87"/>
    </location>
</feature>
<name>A0A9D1KB15_9FIRM</name>
<dbReference type="InterPro" id="IPR039421">
    <property type="entry name" value="Type_1_exporter"/>
</dbReference>
<sequence>MNKPLSKLKLPFHIIKLLFRYGPSYFILSIFSIFISPIIALLGVYFPKIFIDRLENNSPYIDILIPILYFGLFLFLLYAINRILNYFKDKYATRMMKKLQLEVANYALHLDFYQLENPENRTQISLAKDITSIVNIFHIFINIITTTITILGLSVLITSINILYLGIIFLVLIIKMICNILQFKFFQKIRLEDANNNKTGRYLDSCLYFNAGCAKEIRVNNLQPWFKNKVTNFRSNMLNIQFKGMRITFVFEIITKMIVSLQTCIILILLSKEYMDQNINIASFTMYFNALMLLSNALVGVVNEVLSYNRTSLNVKDFYSLSILKKSNQNKKQDFLQPLENKKVKLEFHNVSFKYPNTDNYILKNISITIENLEKIAIVGLNGAGKTTFIKLICKFYIPTSGYITWNGKNIWDIDNQVYYEQISAVFQDFNIFDFTIKDNVTMSQDKIDILPILKKVGLDKDISSFYDFENSYISKQFDPQGIELSGGQKQKLAMARAVFKKASLLILDEPTASLDLLSEKEIYEKFYELSKNKTVLFISHRLAISKHVNRILVFKDGGIIEDGTHNELIKNHSVYAKMYEKQVSYYQK</sequence>
<evidence type="ECO:0000259" key="8">
    <source>
        <dbReference type="PROSITE" id="PS50893"/>
    </source>
</evidence>
<evidence type="ECO:0000256" key="1">
    <source>
        <dbReference type="ARBA" id="ARBA00004651"/>
    </source>
</evidence>
<evidence type="ECO:0000256" key="7">
    <source>
        <dbReference type="SAM" id="Phobius"/>
    </source>
</evidence>
<protein>
    <submittedName>
        <fullName evidence="10">ABC transporter ATP-binding protein</fullName>
    </submittedName>
</protein>
<dbReference type="GO" id="GO:0005524">
    <property type="term" value="F:ATP binding"/>
    <property type="evidence" value="ECO:0007669"/>
    <property type="project" value="UniProtKB-KW"/>
</dbReference>
<dbReference type="PROSITE" id="PS00211">
    <property type="entry name" value="ABC_TRANSPORTER_1"/>
    <property type="match status" value="1"/>
</dbReference>
<feature type="transmembrane region" description="Helical" evidence="7">
    <location>
        <begin position="162"/>
        <end position="181"/>
    </location>
</feature>
<evidence type="ECO:0000256" key="6">
    <source>
        <dbReference type="ARBA" id="ARBA00023136"/>
    </source>
</evidence>
<evidence type="ECO:0000256" key="5">
    <source>
        <dbReference type="ARBA" id="ARBA00022989"/>
    </source>
</evidence>
<dbReference type="InterPro" id="IPR036640">
    <property type="entry name" value="ABC1_TM_sf"/>
</dbReference>
<dbReference type="Gene3D" id="3.40.50.300">
    <property type="entry name" value="P-loop containing nucleotide triphosphate hydrolases"/>
    <property type="match status" value="1"/>
</dbReference>
<dbReference type="InterPro" id="IPR003593">
    <property type="entry name" value="AAA+_ATPase"/>
</dbReference>
<dbReference type="PANTHER" id="PTHR24221:SF654">
    <property type="entry name" value="ATP-BINDING CASSETTE SUB-FAMILY B MEMBER 6"/>
    <property type="match status" value="1"/>
</dbReference>
<feature type="transmembrane region" description="Helical" evidence="7">
    <location>
        <begin position="247"/>
        <end position="269"/>
    </location>
</feature>
<organism evidence="10 11">
    <name type="scientific">Candidatus Caccosoma faecigallinarum</name>
    <dbReference type="NCBI Taxonomy" id="2840720"/>
    <lineage>
        <taxon>Bacteria</taxon>
        <taxon>Bacillati</taxon>
        <taxon>Bacillota</taxon>
        <taxon>Bacillota incertae sedis</taxon>
        <taxon>Candidatus Caccosoma</taxon>
    </lineage>
</organism>
<feature type="transmembrane region" description="Helical" evidence="7">
    <location>
        <begin position="281"/>
        <end position="302"/>
    </location>
</feature>
<dbReference type="EMBL" id="DVKI01000179">
    <property type="protein sequence ID" value="HIT17845.1"/>
    <property type="molecule type" value="Genomic_DNA"/>
</dbReference>
<dbReference type="SUPFAM" id="SSF52540">
    <property type="entry name" value="P-loop containing nucleoside triphosphate hydrolases"/>
    <property type="match status" value="1"/>
</dbReference>
<keyword evidence="4 10" id="KW-0067">ATP-binding</keyword>
<dbReference type="GO" id="GO:0034040">
    <property type="term" value="F:ATPase-coupled lipid transmembrane transporter activity"/>
    <property type="evidence" value="ECO:0007669"/>
    <property type="project" value="TreeGrafter"/>
</dbReference>
<dbReference type="InterPro" id="IPR011527">
    <property type="entry name" value="ABC1_TM_dom"/>
</dbReference>